<proteinExistence type="predicted"/>
<organism evidence="2 3">
    <name type="scientific">Candidatus Cetobacterium colombiensis</name>
    <dbReference type="NCBI Taxonomy" id="3073100"/>
    <lineage>
        <taxon>Bacteria</taxon>
        <taxon>Fusobacteriati</taxon>
        <taxon>Fusobacteriota</taxon>
        <taxon>Fusobacteriia</taxon>
        <taxon>Fusobacteriales</taxon>
        <taxon>Fusobacteriaceae</taxon>
        <taxon>Cetobacterium</taxon>
    </lineage>
</organism>
<dbReference type="Proteomes" id="UP001279681">
    <property type="component" value="Unassembled WGS sequence"/>
</dbReference>
<gene>
    <name evidence="2" type="ORF">RFV38_04475</name>
</gene>
<sequence length="164" mass="18886">MFFFEDFIKKINRTNVEYKPLRKYTLEAKKKIVWLGTGVPLVLIGVLQGYMGYTKNFSIPYLAIACLLLFLGFKHLRNIFMYKVVLDCENKKILGKDLDLSFDNIDSCQLKEAVVGKGSSIQVIIRIVTKDRKEVIIPLIMGNKINFICVLRDELKDKFSIIKG</sequence>
<dbReference type="RefSeq" id="WP_320313170.1">
    <property type="nucleotide sequence ID" value="NZ_JAVIKH010000004.1"/>
</dbReference>
<feature type="transmembrane region" description="Helical" evidence="1">
    <location>
        <begin position="32"/>
        <end position="51"/>
    </location>
</feature>
<keyword evidence="1" id="KW-1133">Transmembrane helix</keyword>
<keyword evidence="1" id="KW-0472">Membrane</keyword>
<comment type="caution">
    <text evidence="2">The sequence shown here is derived from an EMBL/GenBank/DDBJ whole genome shotgun (WGS) entry which is preliminary data.</text>
</comment>
<evidence type="ECO:0008006" key="4">
    <source>
        <dbReference type="Google" id="ProtNLM"/>
    </source>
</evidence>
<keyword evidence="1" id="KW-0812">Transmembrane</keyword>
<reference evidence="3" key="1">
    <citation type="submission" date="2023-07" db="EMBL/GenBank/DDBJ databases">
        <authorList>
            <person name="Colorado M.A."/>
            <person name="Villamil L.M."/>
            <person name="Melo J.F."/>
            <person name="Rodriguez J.A."/>
            <person name="Ruiz R.Y."/>
        </authorList>
    </citation>
    <scope>NUCLEOTIDE SEQUENCE [LARGE SCALE GENOMIC DNA]</scope>
    <source>
        <strain evidence="3">C33</strain>
    </source>
</reference>
<accession>A0ABU4W9F6</accession>
<name>A0ABU4W9F6_9FUSO</name>
<keyword evidence="3" id="KW-1185">Reference proteome</keyword>
<evidence type="ECO:0000256" key="1">
    <source>
        <dbReference type="SAM" id="Phobius"/>
    </source>
</evidence>
<dbReference type="EMBL" id="JAVIKH010000004">
    <property type="protein sequence ID" value="MDX8335765.1"/>
    <property type="molecule type" value="Genomic_DNA"/>
</dbReference>
<protein>
    <recommendedName>
        <fullName evidence="4">DUF304 domain-containing protein</fullName>
    </recommendedName>
</protein>
<evidence type="ECO:0000313" key="2">
    <source>
        <dbReference type="EMBL" id="MDX8335765.1"/>
    </source>
</evidence>
<feature type="transmembrane region" description="Helical" evidence="1">
    <location>
        <begin position="57"/>
        <end position="73"/>
    </location>
</feature>
<evidence type="ECO:0000313" key="3">
    <source>
        <dbReference type="Proteomes" id="UP001279681"/>
    </source>
</evidence>